<feature type="coiled-coil region" evidence="1">
    <location>
        <begin position="192"/>
        <end position="273"/>
    </location>
</feature>
<comment type="caution">
    <text evidence="3">The sequence shown here is derived from an EMBL/GenBank/DDBJ whole genome shotgun (WGS) entry which is preliminary data.</text>
</comment>
<name>A0A1D1V499_RAMVA</name>
<evidence type="ECO:0000313" key="4">
    <source>
        <dbReference type="Proteomes" id="UP000186922"/>
    </source>
</evidence>
<organism evidence="3 4">
    <name type="scientific">Ramazzottius varieornatus</name>
    <name type="common">Water bear</name>
    <name type="synonym">Tardigrade</name>
    <dbReference type="NCBI Taxonomy" id="947166"/>
    <lineage>
        <taxon>Eukaryota</taxon>
        <taxon>Metazoa</taxon>
        <taxon>Ecdysozoa</taxon>
        <taxon>Tardigrada</taxon>
        <taxon>Eutardigrada</taxon>
        <taxon>Parachela</taxon>
        <taxon>Hypsibioidea</taxon>
        <taxon>Ramazzottiidae</taxon>
        <taxon>Ramazzottius</taxon>
    </lineage>
</organism>
<proteinExistence type="predicted"/>
<protein>
    <submittedName>
        <fullName evidence="3">Uncharacterized protein</fullName>
    </submittedName>
</protein>
<feature type="compositionally biased region" description="Polar residues" evidence="2">
    <location>
        <begin position="1"/>
        <end position="10"/>
    </location>
</feature>
<feature type="region of interest" description="Disordered" evidence="2">
    <location>
        <begin position="1"/>
        <end position="93"/>
    </location>
</feature>
<keyword evidence="4" id="KW-1185">Reference proteome</keyword>
<sequence>MFSRSETVAGSTVRHPLTTAFDRASSSSSSGNTNESSPIAPARNKRISRPSLSGSRTSLSDAQKSLRASHDVEESQLAEPGEIVTGESQNGSLGLTDAEKYRELNAADLIVVIDMQQKLLDRLNLENREYAAQARESTESFAALLASNERLQARERMRTTISVLDQILASDVSPGTITENLGPTSESVLHVRDTLTAQVEQLKAQLQLKDHEVSRVKEKFEFTQSNLQDKTEQLELLEAKATVVPSAKYQVELELLTDSLKRQLARCKAEEAEHRLQITRLAEKCASVECENKHMKEALSRSADEREVMRIDFERERQSVEARLRTEDSNLVSALKVQVVNVEDRIKGLQEELQVLSKKESFERTARHAAEMNLQNAQQNLRSRQEISEGIIQQLRNELSEKKLELTLANTKHTTELEQARTELHSYTTRWKMGEQRMAKLRQRLHEAENGWLAVERENAQLLAKLSGQMDSSADRVNQPQTTAVIDALNKELASLRETHENNLTTTRQLTAFVHSQSVLIDRFKEECTRLVQHAENEHERCRRHVNQARTFGQEVAQKYTEAVNLNKNLLTELQNVGLPLTHSMNNL</sequence>
<reference evidence="3 4" key="1">
    <citation type="journal article" date="2016" name="Nat. Commun.">
        <title>Extremotolerant tardigrade genome and improved radiotolerance of human cultured cells by tardigrade-unique protein.</title>
        <authorList>
            <person name="Hashimoto T."/>
            <person name="Horikawa D.D."/>
            <person name="Saito Y."/>
            <person name="Kuwahara H."/>
            <person name="Kozuka-Hata H."/>
            <person name="Shin-I T."/>
            <person name="Minakuchi Y."/>
            <person name="Ohishi K."/>
            <person name="Motoyama A."/>
            <person name="Aizu T."/>
            <person name="Enomoto A."/>
            <person name="Kondo K."/>
            <person name="Tanaka S."/>
            <person name="Hara Y."/>
            <person name="Koshikawa S."/>
            <person name="Sagara H."/>
            <person name="Miura T."/>
            <person name="Yokobori S."/>
            <person name="Miyagawa K."/>
            <person name="Suzuki Y."/>
            <person name="Kubo T."/>
            <person name="Oyama M."/>
            <person name="Kohara Y."/>
            <person name="Fujiyama A."/>
            <person name="Arakawa K."/>
            <person name="Katayama T."/>
            <person name="Toyoda A."/>
            <person name="Kunieda T."/>
        </authorList>
    </citation>
    <scope>NUCLEOTIDE SEQUENCE [LARGE SCALE GENOMIC DNA]</scope>
    <source>
        <strain evidence="3 4">YOKOZUNA-1</strain>
    </source>
</reference>
<accession>A0A1D1V499</accession>
<feature type="coiled-coil region" evidence="1">
    <location>
        <begin position="113"/>
        <end position="140"/>
    </location>
</feature>
<feature type="compositionally biased region" description="Polar residues" evidence="2">
    <location>
        <begin position="50"/>
        <end position="63"/>
    </location>
</feature>
<feature type="coiled-coil region" evidence="1">
    <location>
        <begin position="332"/>
        <end position="359"/>
    </location>
</feature>
<keyword evidence="1" id="KW-0175">Coiled coil</keyword>
<evidence type="ECO:0000313" key="3">
    <source>
        <dbReference type="EMBL" id="GAU96541.1"/>
    </source>
</evidence>
<dbReference type="Proteomes" id="UP000186922">
    <property type="component" value="Unassembled WGS sequence"/>
</dbReference>
<gene>
    <name evidence="3" type="primary">RvY_07971-1</name>
    <name evidence="3" type="synonym">RvY_07971.1</name>
    <name evidence="3" type="ORF">RvY_07971</name>
</gene>
<dbReference type="OrthoDB" id="10650752at2759"/>
<feature type="compositionally biased region" description="Low complexity" evidence="2">
    <location>
        <begin position="25"/>
        <end position="37"/>
    </location>
</feature>
<dbReference type="EMBL" id="BDGG01000003">
    <property type="protein sequence ID" value="GAU96541.1"/>
    <property type="molecule type" value="Genomic_DNA"/>
</dbReference>
<evidence type="ECO:0000256" key="2">
    <source>
        <dbReference type="SAM" id="MobiDB-lite"/>
    </source>
</evidence>
<dbReference type="AlphaFoldDB" id="A0A1D1V499"/>
<evidence type="ECO:0000256" key="1">
    <source>
        <dbReference type="SAM" id="Coils"/>
    </source>
</evidence>